<dbReference type="AlphaFoldDB" id="A0A158KXB9"/>
<organism evidence="1 2">
    <name type="scientific">Caballeronia arvi</name>
    <dbReference type="NCBI Taxonomy" id="1777135"/>
    <lineage>
        <taxon>Bacteria</taxon>
        <taxon>Pseudomonadati</taxon>
        <taxon>Pseudomonadota</taxon>
        <taxon>Betaproteobacteria</taxon>
        <taxon>Burkholderiales</taxon>
        <taxon>Burkholderiaceae</taxon>
        <taxon>Caballeronia</taxon>
    </lineage>
</organism>
<name>A0A158KXB9_9BURK</name>
<accession>A0A158KXB9</accession>
<gene>
    <name evidence="1" type="ORF">AWB74_07277</name>
</gene>
<dbReference type="RefSeq" id="WP_235024808.1">
    <property type="nucleotide sequence ID" value="NZ_FCOM02000060.1"/>
</dbReference>
<dbReference type="EMBL" id="FCOM02000060">
    <property type="protein sequence ID" value="SAL85379.1"/>
    <property type="molecule type" value="Genomic_DNA"/>
</dbReference>
<keyword evidence="2" id="KW-1185">Reference proteome</keyword>
<proteinExistence type="predicted"/>
<protein>
    <submittedName>
        <fullName evidence="1">Uncharacterized protein</fullName>
    </submittedName>
</protein>
<sequence length="187" mass="21535">MKLISLDYRPVLQSTKVDRLEMDIFYYWQKFEQDLKNGQVGYFGSNTAKISELKERLPKRLWVFKTPKGMKGSVQLLGSLLITDEPKVAVNTEYPNLIYYDPFSPESVLFADVNAPGQVEGVTRLLQHRLLHAFKSNFQGDVGLQALESNVVRELEAMSADWDKVQLLERVKDRNKVQPINPFARSR</sequence>
<reference evidence="1" key="1">
    <citation type="submission" date="2016-01" db="EMBL/GenBank/DDBJ databases">
        <authorList>
            <person name="Peeters C."/>
        </authorList>
    </citation>
    <scope>NUCLEOTIDE SEQUENCE [LARGE SCALE GENOMIC DNA]</scope>
    <source>
        <strain evidence="1">LMG 29317</strain>
    </source>
</reference>
<comment type="caution">
    <text evidence="1">The sequence shown here is derived from an EMBL/GenBank/DDBJ whole genome shotgun (WGS) entry which is preliminary data.</text>
</comment>
<dbReference type="Proteomes" id="UP000055019">
    <property type="component" value="Unassembled WGS sequence"/>
</dbReference>
<evidence type="ECO:0000313" key="2">
    <source>
        <dbReference type="Proteomes" id="UP000055019"/>
    </source>
</evidence>
<evidence type="ECO:0000313" key="1">
    <source>
        <dbReference type="EMBL" id="SAL85379.1"/>
    </source>
</evidence>